<dbReference type="HOGENOM" id="CLU_1271557_0_0_5"/>
<feature type="non-terminal residue" evidence="2">
    <location>
        <position position="201"/>
    </location>
</feature>
<dbReference type="Proteomes" id="UP000005324">
    <property type="component" value="Unassembled WGS sequence"/>
</dbReference>
<dbReference type="AlphaFoldDB" id="D5RHX4"/>
<keyword evidence="3" id="KW-1185">Reference proteome</keyword>
<name>D5RHX4_9PROT</name>
<dbReference type="InterPro" id="IPR010344">
    <property type="entry name" value="YbjH"/>
</dbReference>
<sequence length="201" mass="21933">MPGKRGARRGWVGRARRLLLAAALLAGTPAGAQEVPATGGDFGGVGLIEMRNARFRPDGTLEGGTSLRHQRRFWFVNVQALPFLETTFRLTERLDGTSGAGMTTDRAFDLKLRLLEESEYLPALAIGLQDFIGTGIYAGEYVVASKRFWEFDLSAGLGWGRLASGGEWTSPLALGSGRFRERPRRVGRGGTLQSGWFRGED</sequence>
<accession>D5RHX4</accession>
<proteinExistence type="predicted"/>
<dbReference type="Pfam" id="PF06082">
    <property type="entry name" value="YjbH"/>
    <property type="match status" value="1"/>
</dbReference>
<dbReference type="RefSeq" id="WP_007003743.1">
    <property type="nucleotide sequence ID" value="NZ_GG770778.1"/>
</dbReference>
<keyword evidence="1" id="KW-0732">Signal</keyword>
<evidence type="ECO:0000256" key="1">
    <source>
        <dbReference type="SAM" id="SignalP"/>
    </source>
</evidence>
<evidence type="ECO:0000313" key="3">
    <source>
        <dbReference type="Proteomes" id="UP000005324"/>
    </source>
</evidence>
<feature type="signal peptide" evidence="1">
    <location>
        <begin position="1"/>
        <end position="32"/>
    </location>
</feature>
<protein>
    <recommendedName>
        <fullName evidence="4">Alginate export domain-containing protein</fullName>
    </recommendedName>
</protein>
<dbReference type="EMBL" id="ADVL01000120">
    <property type="protein sequence ID" value="EFH13090.1"/>
    <property type="molecule type" value="Genomic_DNA"/>
</dbReference>
<comment type="caution">
    <text evidence="2">The sequence shown here is derived from an EMBL/GenBank/DDBJ whole genome shotgun (WGS) entry which is preliminary data.</text>
</comment>
<organism evidence="2 3">
    <name type="scientific">Pseudoroseomonas cervicalis ATCC 49957</name>
    <dbReference type="NCBI Taxonomy" id="525371"/>
    <lineage>
        <taxon>Bacteria</taxon>
        <taxon>Pseudomonadati</taxon>
        <taxon>Pseudomonadota</taxon>
        <taxon>Alphaproteobacteria</taxon>
        <taxon>Acetobacterales</taxon>
        <taxon>Roseomonadaceae</taxon>
        <taxon>Roseomonas</taxon>
    </lineage>
</organism>
<evidence type="ECO:0008006" key="4">
    <source>
        <dbReference type="Google" id="ProtNLM"/>
    </source>
</evidence>
<reference evidence="2 3" key="1">
    <citation type="submission" date="2010-04" db="EMBL/GenBank/DDBJ databases">
        <authorList>
            <person name="Qin X."/>
            <person name="Bachman B."/>
            <person name="Battles P."/>
            <person name="Bell A."/>
            <person name="Bess C."/>
            <person name="Bickham C."/>
            <person name="Chaboub L."/>
            <person name="Chen D."/>
            <person name="Coyle M."/>
            <person name="Deiros D.R."/>
            <person name="Dinh H."/>
            <person name="Forbes L."/>
            <person name="Fowler G."/>
            <person name="Francisco L."/>
            <person name="Fu Q."/>
            <person name="Gubbala S."/>
            <person name="Hale W."/>
            <person name="Han Y."/>
            <person name="Hemphill L."/>
            <person name="Highlander S.K."/>
            <person name="Hirani K."/>
            <person name="Hogues M."/>
            <person name="Jackson L."/>
            <person name="Jakkamsetti A."/>
            <person name="Javaid M."/>
            <person name="Jiang H."/>
            <person name="Korchina V."/>
            <person name="Kovar C."/>
            <person name="Lara F."/>
            <person name="Lee S."/>
            <person name="Mata R."/>
            <person name="Mathew T."/>
            <person name="Moen C."/>
            <person name="Morales K."/>
            <person name="Munidasa M."/>
            <person name="Nazareth L."/>
            <person name="Ngo R."/>
            <person name="Nguyen L."/>
            <person name="Okwuonu G."/>
            <person name="Ongeri F."/>
            <person name="Patil S."/>
            <person name="Petrosino J."/>
            <person name="Pham C."/>
            <person name="Pham P."/>
            <person name="Pu L.-L."/>
            <person name="Puazo M."/>
            <person name="Raj R."/>
            <person name="Reid J."/>
            <person name="Rouhana J."/>
            <person name="Saada N."/>
            <person name="Shang Y."/>
            <person name="Simmons D."/>
            <person name="Thornton R."/>
            <person name="Warren J."/>
            <person name="Weissenberger G."/>
            <person name="Zhang J."/>
            <person name="Zhang L."/>
            <person name="Zhou C."/>
            <person name="Zhu D."/>
            <person name="Muzny D."/>
            <person name="Worley K."/>
            <person name="Gibbs R."/>
        </authorList>
    </citation>
    <scope>NUCLEOTIDE SEQUENCE [LARGE SCALE GENOMIC DNA]</scope>
    <source>
        <strain evidence="2 3">ATCC 49957</strain>
    </source>
</reference>
<gene>
    <name evidence="2" type="ORF">HMPREF0731_0684</name>
</gene>
<evidence type="ECO:0000313" key="2">
    <source>
        <dbReference type="EMBL" id="EFH13090.1"/>
    </source>
</evidence>
<feature type="chain" id="PRO_5003075956" description="Alginate export domain-containing protein" evidence="1">
    <location>
        <begin position="33"/>
        <end position="201"/>
    </location>
</feature>